<dbReference type="InterPro" id="IPR002586">
    <property type="entry name" value="CobQ/CobB/MinD/ParA_Nub-bd_dom"/>
</dbReference>
<name>D3P8V4_DEFDS</name>
<dbReference type="InterPro" id="IPR027417">
    <property type="entry name" value="P-loop_NTPase"/>
</dbReference>
<dbReference type="eggNOG" id="COG1149">
    <property type="taxonomic scope" value="Bacteria"/>
</dbReference>
<dbReference type="KEGG" id="ddf:DEFDS_1688"/>
<dbReference type="STRING" id="639282.DEFDS_1688"/>
<evidence type="ECO:0000313" key="2">
    <source>
        <dbReference type="EMBL" id="BAI81144.1"/>
    </source>
</evidence>
<sequence length="277" mass="31126">MKIGVISGKGGAGKTSFAISLSELLLNKGFKVLLADLDVEEPNCNLFYNLTLNYDTVYTYVPGHIKENCTYCRECSEKCLFKALAVAKDFWMLFPELCHGCKACGYVCRFGAIKEDKREIGKIGEVKKDNFYFIEGRLNIGEVLTTALIKQVNKKINKLEKDFDFVIMDAPPGTSCPVIETVDNCDKIVVVVEDTPFGFNDYKLIHDLMAELDKSYYLVINKYIDGKEIEEFAYEKGVEVIAKIPFSKDVAIEYSKGSSILKIIKGNLEGTLKYISN</sequence>
<dbReference type="AlphaFoldDB" id="D3P8V4"/>
<dbReference type="Pfam" id="PF00037">
    <property type="entry name" value="Fer4"/>
    <property type="match status" value="1"/>
</dbReference>
<protein>
    <submittedName>
        <fullName evidence="2">Iron-sulfur cluster-binding protein</fullName>
    </submittedName>
</protein>
<keyword evidence="3" id="KW-1185">Reference proteome</keyword>
<accession>D3P8V4</accession>
<dbReference type="PANTHER" id="PTHR43063:SF1">
    <property type="entry name" value="4FE-4S CLUSTER CONTAINING PARA FAMILY ATPASE PROTEIN"/>
    <property type="match status" value="1"/>
</dbReference>
<dbReference type="SUPFAM" id="SSF52540">
    <property type="entry name" value="P-loop containing nucleoside triphosphate hydrolases"/>
    <property type="match status" value="1"/>
</dbReference>
<dbReference type="PANTHER" id="PTHR43063">
    <property type="entry name" value="4FE-4S CLUSTER CONTAINING PARA FAMILY ATPASE PROTEIN"/>
    <property type="match status" value="1"/>
</dbReference>
<dbReference type="Pfam" id="PF01656">
    <property type="entry name" value="CbiA"/>
    <property type="match status" value="1"/>
</dbReference>
<dbReference type="EMBL" id="AP011529">
    <property type="protein sequence ID" value="BAI81144.1"/>
    <property type="molecule type" value="Genomic_DNA"/>
</dbReference>
<evidence type="ECO:0000259" key="1">
    <source>
        <dbReference type="PROSITE" id="PS51379"/>
    </source>
</evidence>
<dbReference type="Proteomes" id="UP000001520">
    <property type="component" value="Chromosome"/>
</dbReference>
<dbReference type="Gene3D" id="3.40.50.300">
    <property type="entry name" value="P-loop containing nucleotide triphosphate hydrolases"/>
    <property type="match status" value="1"/>
</dbReference>
<reference evidence="2 3" key="1">
    <citation type="journal article" date="2010" name="DNA Res.">
        <title>Bacterial lifestyle in a deep-sea hydrothermal vent chimney revealed by the genome sequence of the thermophilic bacterium Deferribacter desulfuricans SSM1.</title>
        <authorList>
            <person name="Takaki Y."/>
            <person name="Shimamura S."/>
            <person name="Nakagawa S."/>
            <person name="Fukuhara Y."/>
            <person name="Horikawa H."/>
            <person name="Ankai A."/>
            <person name="Harada T."/>
            <person name="Hosoyama A."/>
            <person name="Oguchi A."/>
            <person name="Fukui S."/>
            <person name="Fujita N."/>
            <person name="Takami H."/>
            <person name="Takai K."/>
        </authorList>
    </citation>
    <scope>NUCLEOTIDE SEQUENCE [LARGE SCALE GENOMIC DNA]</scope>
    <source>
        <strain evidence="3">DSM 14783 / JCM 11476 / NBRC 101012 / SSM1</strain>
    </source>
</reference>
<dbReference type="Gene3D" id="3.30.70.20">
    <property type="match status" value="1"/>
</dbReference>
<dbReference type="RefSeq" id="WP_013008390.1">
    <property type="nucleotide sequence ID" value="NC_013939.1"/>
</dbReference>
<dbReference type="InterPro" id="IPR017896">
    <property type="entry name" value="4Fe4S_Fe-S-bd"/>
</dbReference>
<gene>
    <name evidence="2" type="ordered locus">DEFDS_1688</name>
</gene>
<evidence type="ECO:0000313" key="3">
    <source>
        <dbReference type="Proteomes" id="UP000001520"/>
    </source>
</evidence>
<organism evidence="2 3">
    <name type="scientific">Deferribacter desulfuricans (strain DSM 14783 / JCM 11476 / NBRC 101012 / SSM1)</name>
    <dbReference type="NCBI Taxonomy" id="639282"/>
    <lineage>
        <taxon>Bacteria</taxon>
        <taxon>Pseudomonadati</taxon>
        <taxon>Deferribacterota</taxon>
        <taxon>Deferribacteres</taxon>
        <taxon>Deferribacterales</taxon>
        <taxon>Deferribacteraceae</taxon>
        <taxon>Deferribacter</taxon>
    </lineage>
</organism>
<dbReference type="HOGENOM" id="CLU_067767_0_0_0"/>
<proteinExistence type="predicted"/>
<dbReference type="SUPFAM" id="SSF54862">
    <property type="entry name" value="4Fe-4S ferredoxins"/>
    <property type="match status" value="1"/>
</dbReference>
<dbReference type="PROSITE" id="PS51379">
    <property type="entry name" value="4FE4S_FER_2"/>
    <property type="match status" value="1"/>
</dbReference>
<feature type="domain" description="4Fe-4S ferredoxin-type" evidence="1">
    <location>
        <begin position="89"/>
        <end position="118"/>
    </location>
</feature>